<keyword evidence="9" id="KW-1185">Reference proteome</keyword>
<dbReference type="InterPro" id="IPR036388">
    <property type="entry name" value="WH-like_DNA-bd_sf"/>
</dbReference>
<comment type="caution">
    <text evidence="8">The sequence shown here is derived from an EMBL/GenBank/DDBJ whole genome shotgun (WGS) entry which is preliminary data.</text>
</comment>
<keyword evidence="8" id="KW-0808">Transferase</keyword>
<accession>A0ABR8UXX8</accession>
<feature type="compositionally biased region" description="Polar residues" evidence="6">
    <location>
        <begin position="1"/>
        <end position="11"/>
    </location>
</feature>
<dbReference type="InterPro" id="IPR004839">
    <property type="entry name" value="Aminotransferase_I/II_large"/>
</dbReference>
<keyword evidence="5" id="KW-0804">Transcription</keyword>
<evidence type="ECO:0000256" key="1">
    <source>
        <dbReference type="ARBA" id="ARBA00005384"/>
    </source>
</evidence>
<dbReference type="PRINTS" id="PR00035">
    <property type="entry name" value="HTHGNTR"/>
</dbReference>
<dbReference type="CDD" id="cd07377">
    <property type="entry name" value="WHTH_GntR"/>
    <property type="match status" value="1"/>
</dbReference>
<evidence type="ECO:0000256" key="3">
    <source>
        <dbReference type="ARBA" id="ARBA00023015"/>
    </source>
</evidence>
<dbReference type="PANTHER" id="PTHR46577">
    <property type="entry name" value="HTH-TYPE TRANSCRIPTIONAL REGULATORY PROTEIN GABR"/>
    <property type="match status" value="1"/>
</dbReference>
<dbReference type="Pfam" id="PF00155">
    <property type="entry name" value="Aminotran_1_2"/>
    <property type="match status" value="1"/>
</dbReference>
<evidence type="ECO:0000256" key="5">
    <source>
        <dbReference type="ARBA" id="ARBA00023163"/>
    </source>
</evidence>
<dbReference type="InterPro" id="IPR015421">
    <property type="entry name" value="PyrdxlP-dep_Trfase_major"/>
</dbReference>
<dbReference type="SUPFAM" id="SSF46785">
    <property type="entry name" value="Winged helix' DNA-binding domain"/>
    <property type="match status" value="1"/>
</dbReference>
<evidence type="ECO:0000259" key="7">
    <source>
        <dbReference type="PROSITE" id="PS50949"/>
    </source>
</evidence>
<dbReference type="Pfam" id="PF00392">
    <property type="entry name" value="GntR"/>
    <property type="match status" value="1"/>
</dbReference>
<evidence type="ECO:0000256" key="2">
    <source>
        <dbReference type="ARBA" id="ARBA00022898"/>
    </source>
</evidence>
<dbReference type="RefSeq" id="WP_191789093.1">
    <property type="nucleotide sequence ID" value="NZ_JACSQE010000001.1"/>
</dbReference>
<name>A0ABR8UXX8_9CELL</name>
<evidence type="ECO:0000256" key="4">
    <source>
        <dbReference type="ARBA" id="ARBA00023125"/>
    </source>
</evidence>
<keyword evidence="4" id="KW-0238">DNA-binding</keyword>
<keyword evidence="8" id="KW-0032">Aminotransferase</keyword>
<dbReference type="InterPro" id="IPR015424">
    <property type="entry name" value="PyrdxlP-dep_Trfase"/>
</dbReference>
<gene>
    <name evidence="8" type="ORF">H9640_02330</name>
</gene>
<dbReference type="EMBL" id="JACSQE010000001">
    <property type="protein sequence ID" value="MBD7997392.1"/>
    <property type="molecule type" value="Genomic_DNA"/>
</dbReference>
<dbReference type="Gene3D" id="3.40.640.10">
    <property type="entry name" value="Type I PLP-dependent aspartate aminotransferase-like (Major domain)"/>
    <property type="match status" value="1"/>
</dbReference>
<evidence type="ECO:0000313" key="9">
    <source>
        <dbReference type="Proteomes" id="UP000633601"/>
    </source>
</evidence>
<dbReference type="InterPro" id="IPR000524">
    <property type="entry name" value="Tscrpt_reg_HTH_GntR"/>
</dbReference>
<evidence type="ECO:0000313" key="8">
    <source>
        <dbReference type="EMBL" id="MBD7997392.1"/>
    </source>
</evidence>
<keyword evidence="2" id="KW-0663">Pyridoxal phosphate</keyword>
<organism evidence="8 9">
    <name type="scientific">Oerskovia gallyi</name>
    <dbReference type="NCBI Taxonomy" id="2762226"/>
    <lineage>
        <taxon>Bacteria</taxon>
        <taxon>Bacillati</taxon>
        <taxon>Actinomycetota</taxon>
        <taxon>Actinomycetes</taxon>
        <taxon>Micrococcales</taxon>
        <taxon>Cellulomonadaceae</taxon>
        <taxon>Oerskovia</taxon>
    </lineage>
</organism>
<sequence length="501" mass="51893">MATSLATSLATSPGVIAPPHPPVHRRLSAPALAALVTGWQSGGPAYAALADAVRGAVLSGTVAPNTRLPSERDLAAALGVSRTTTAAAYAALRERGFVTSRTGVGTVAVLPRPARRAQPQWCGGDAPVPVGVEPPEDLVDLGQAAPAAPPQLHAAYGRALEALPGYLSGRGYEPLGLQPLREAVAQRLTERGTPTTPDQVLVTTGAQHAIATVAQSLLGPRDRVVVQSPTYAHGIEAMVGRGARVVGFPVGAGLPGDGPGFDVALFESTIRAATPRLAYLVPDFHNPTGYSLTSDERAEVRRIALRHRVTVIGDETLTDIALDGPAPEPLAGDGSATSHLLTVGSASKTFWGGLRVGWVRAHPDVVAHLARVRGASDIATSVLEQLAVVELLARRDEVLAERLPLLRSQRDLLRSAVTAAIPSWHVTAPAGGLSLWVDLGRPLAHALAAAAAVRGLVVNPGPSLTPDGAATSRVRLTFAPDAEAIRRAVPRLVAAWEHVTG</sequence>
<reference evidence="8 9" key="1">
    <citation type="submission" date="2020-08" db="EMBL/GenBank/DDBJ databases">
        <title>A Genomic Blueprint of the Chicken Gut Microbiome.</title>
        <authorList>
            <person name="Gilroy R."/>
            <person name="Ravi A."/>
            <person name="Getino M."/>
            <person name="Pursley I."/>
            <person name="Horton D.L."/>
            <person name="Alikhan N.-F."/>
            <person name="Baker D."/>
            <person name="Gharbi K."/>
            <person name="Hall N."/>
            <person name="Watson M."/>
            <person name="Adriaenssens E.M."/>
            <person name="Foster-Nyarko E."/>
            <person name="Jarju S."/>
            <person name="Secka A."/>
            <person name="Antonio M."/>
            <person name="Oren A."/>
            <person name="Chaudhuri R."/>
            <person name="La Ragione R.M."/>
            <person name="Hildebrand F."/>
            <person name="Pallen M.J."/>
        </authorList>
    </citation>
    <scope>NUCLEOTIDE SEQUENCE [LARGE SCALE GENOMIC DNA]</scope>
    <source>
        <strain evidence="8 9">Sa2CUA8</strain>
    </source>
</reference>
<protein>
    <submittedName>
        <fullName evidence="8">PLP-dependent aminotransferase family protein</fullName>
    </submittedName>
</protein>
<comment type="similarity">
    <text evidence="1">In the C-terminal section; belongs to the class-I pyridoxal-phosphate-dependent aminotransferase family.</text>
</comment>
<dbReference type="CDD" id="cd00609">
    <property type="entry name" value="AAT_like"/>
    <property type="match status" value="1"/>
</dbReference>
<dbReference type="InterPro" id="IPR036390">
    <property type="entry name" value="WH_DNA-bd_sf"/>
</dbReference>
<dbReference type="GO" id="GO:0008483">
    <property type="term" value="F:transaminase activity"/>
    <property type="evidence" value="ECO:0007669"/>
    <property type="project" value="UniProtKB-KW"/>
</dbReference>
<dbReference type="InterPro" id="IPR051446">
    <property type="entry name" value="HTH_trans_reg/aminotransferase"/>
</dbReference>
<dbReference type="Gene3D" id="1.10.10.10">
    <property type="entry name" value="Winged helix-like DNA-binding domain superfamily/Winged helix DNA-binding domain"/>
    <property type="match status" value="1"/>
</dbReference>
<proteinExistence type="inferred from homology"/>
<dbReference type="SMART" id="SM00345">
    <property type="entry name" value="HTH_GNTR"/>
    <property type="match status" value="1"/>
</dbReference>
<evidence type="ECO:0000256" key="6">
    <source>
        <dbReference type="SAM" id="MobiDB-lite"/>
    </source>
</evidence>
<feature type="domain" description="HTH gntR-type" evidence="7">
    <location>
        <begin position="43"/>
        <end position="111"/>
    </location>
</feature>
<dbReference type="Proteomes" id="UP000633601">
    <property type="component" value="Unassembled WGS sequence"/>
</dbReference>
<feature type="region of interest" description="Disordered" evidence="6">
    <location>
        <begin position="1"/>
        <end position="20"/>
    </location>
</feature>
<dbReference type="PROSITE" id="PS50949">
    <property type="entry name" value="HTH_GNTR"/>
    <property type="match status" value="1"/>
</dbReference>
<dbReference type="SUPFAM" id="SSF53383">
    <property type="entry name" value="PLP-dependent transferases"/>
    <property type="match status" value="1"/>
</dbReference>
<dbReference type="PANTHER" id="PTHR46577:SF1">
    <property type="entry name" value="HTH-TYPE TRANSCRIPTIONAL REGULATORY PROTEIN GABR"/>
    <property type="match status" value="1"/>
</dbReference>
<keyword evidence="3" id="KW-0805">Transcription regulation</keyword>